<dbReference type="AlphaFoldDB" id="A0A1I7ZRT8"/>
<protein>
    <submittedName>
        <fullName evidence="2">Ras-GEF domain-containing protein</fullName>
    </submittedName>
</protein>
<dbReference type="WBParaSite" id="L893_g29160.t1">
    <property type="protein sequence ID" value="L893_g29160.t1"/>
    <property type="gene ID" value="L893_g29160"/>
</dbReference>
<keyword evidence="1" id="KW-1185">Reference proteome</keyword>
<proteinExistence type="predicted"/>
<evidence type="ECO:0000313" key="1">
    <source>
        <dbReference type="Proteomes" id="UP000095287"/>
    </source>
</evidence>
<dbReference type="Proteomes" id="UP000095287">
    <property type="component" value="Unplaced"/>
</dbReference>
<accession>A0A1I7ZRT8</accession>
<evidence type="ECO:0000313" key="2">
    <source>
        <dbReference type="WBParaSite" id="L893_g29160.t1"/>
    </source>
</evidence>
<organism evidence="1 2">
    <name type="scientific">Steinernema glaseri</name>
    <dbReference type="NCBI Taxonomy" id="37863"/>
    <lineage>
        <taxon>Eukaryota</taxon>
        <taxon>Metazoa</taxon>
        <taxon>Ecdysozoa</taxon>
        <taxon>Nematoda</taxon>
        <taxon>Chromadorea</taxon>
        <taxon>Rhabditida</taxon>
        <taxon>Tylenchina</taxon>
        <taxon>Panagrolaimomorpha</taxon>
        <taxon>Strongyloidoidea</taxon>
        <taxon>Steinernematidae</taxon>
        <taxon>Steinernema</taxon>
    </lineage>
</organism>
<reference evidence="2" key="1">
    <citation type="submission" date="2016-11" db="UniProtKB">
        <authorList>
            <consortium name="WormBaseParasite"/>
        </authorList>
    </citation>
    <scope>IDENTIFICATION</scope>
</reference>
<name>A0A1I7ZRT8_9BILA</name>
<sequence length="240" mass="28524">METLEGDYFPEDEQFSQIPGNNRVPANEFRTKKEGGTIRKKIQTIDNVQRTLIKCQESELKDLLTDFVNFHLVMVFDVNAEDRYRAENAAHPYLRALDRITEINESLMSHLKKTMCLTTTFLQAASRHCSTWESRKRGHTEFNAKLRRKFFDPIRIADCQMCSYVSYFHVYFKGPSYDRKTLKDHEISNEYPEEEVFDVCADHRLVMNCYFALFHMRWNILRNCEYRIHSLFSRNRGMSS</sequence>